<keyword evidence="2" id="KW-1185">Reference proteome</keyword>
<dbReference type="AlphaFoldDB" id="A0A9P5UAM2"/>
<sequence>MQECIMRSGSCVPMDVTIVMRYNSNGIPSTHVNVLDTLVNRANRWRSLKLHGFTSGVDHKILRLFDAELARSGSESLFPLLEELSIQFPFDGNIIQNRLASVLYYIPPLQKLEVSTLFETDTANLDTLTILKVGIYAGHSLAGLLRKCPLLEDLKVDSFVASRVHTPPPDTQGFSHPILSVLGLGDRFDYGAWSSIHLPNLTRLTVTPVGLMVDAIDWERDFEPQTQLSELKETLERSKCPLERIDLYLNAQELSTSIALKIARTFSRVFLDARFEKASKWIDSVDWIDWMTNQESCQRKRAFDTL</sequence>
<reference evidence="1" key="1">
    <citation type="submission" date="2020-11" db="EMBL/GenBank/DDBJ databases">
        <authorList>
            <consortium name="DOE Joint Genome Institute"/>
            <person name="Ahrendt S."/>
            <person name="Riley R."/>
            <person name="Andreopoulos W."/>
            <person name="Labutti K."/>
            <person name="Pangilinan J."/>
            <person name="Ruiz-Duenas F.J."/>
            <person name="Barrasa J.M."/>
            <person name="Sanchez-Garcia M."/>
            <person name="Camarero S."/>
            <person name="Miyauchi S."/>
            <person name="Serrano A."/>
            <person name="Linde D."/>
            <person name="Babiker R."/>
            <person name="Drula E."/>
            <person name="Ayuso-Fernandez I."/>
            <person name="Pacheco R."/>
            <person name="Padilla G."/>
            <person name="Ferreira P."/>
            <person name="Barriuso J."/>
            <person name="Kellner H."/>
            <person name="Castanera R."/>
            <person name="Alfaro M."/>
            <person name="Ramirez L."/>
            <person name="Pisabarro A.G."/>
            <person name="Kuo A."/>
            <person name="Tritt A."/>
            <person name="Lipzen A."/>
            <person name="He G."/>
            <person name="Yan M."/>
            <person name="Ng V."/>
            <person name="Cullen D."/>
            <person name="Martin F."/>
            <person name="Rosso M.-N."/>
            <person name="Henrissat B."/>
            <person name="Hibbett D."/>
            <person name="Martinez A.T."/>
            <person name="Grigoriev I.V."/>
        </authorList>
    </citation>
    <scope>NUCLEOTIDE SEQUENCE</scope>
    <source>
        <strain evidence="1">AH 40177</strain>
    </source>
</reference>
<proteinExistence type="predicted"/>
<feature type="non-terminal residue" evidence="1">
    <location>
        <position position="306"/>
    </location>
</feature>
<dbReference type="EMBL" id="JADNRY010000034">
    <property type="protein sequence ID" value="KAF9071223.1"/>
    <property type="molecule type" value="Genomic_DNA"/>
</dbReference>
<evidence type="ECO:0000313" key="1">
    <source>
        <dbReference type="EMBL" id="KAF9071223.1"/>
    </source>
</evidence>
<comment type="caution">
    <text evidence="1">The sequence shown here is derived from an EMBL/GenBank/DDBJ whole genome shotgun (WGS) entry which is preliminary data.</text>
</comment>
<gene>
    <name evidence="1" type="ORF">BDP27DRAFT_1322559</name>
</gene>
<name>A0A9P5UAM2_9AGAR</name>
<evidence type="ECO:0000313" key="2">
    <source>
        <dbReference type="Proteomes" id="UP000772434"/>
    </source>
</evidence>
<protein>
    <recommendedName>
        <fullName evidence="3">F-box protein</fullName>
    </recommendedName>
</protein>
<evidence type="ECO:0008006" key="3">
    <source>
        <dbReference type="Google" id="ProtNLM"/>
    </source>
</evidence>
<accession>A0A9P5UAM2</accession>
<dbReference type="Proteomes" id="UP000772434">
    <property type="component" value="Unassembled WGS sequence"/>
</dbReference>
<organism evidence="1 2">
    <name type="scientific">Rhodocollybia butyracea</name>
    <dbReference type="NCBI Taxonomy" id="206335"/>
    <lineage>
        <taxon>Eukaryota</taxon>
        <taxon>Fungi</taxon>
        <taxon>Dikarya</taxon>
        <taxon>Basidiomycota</taxon>
        <taxon>Agaricomycotina</taxon>
        <taxon>Agaricomycetes</taxon>
        <taxon>Agaricomycetidae</taxon>
        <taxon>Agaricales</taxon>
        <taxon>Marasmiineae</taxon>
        <taxon>Omphalotaceae</taxon>
        <taxon>Rhodocollybia</taxon>
    </lineage>
</organism>